<accession>A0AAX4JA42</accession>
<evidence type="ECO:0000256" key="1">
    <source>
        <dbReference type="SAM" id="MobiDB-lite"/>
    </source>
</evidence>
<dbReference type="EMBL" id="CP142728">
    <property type="protein sequence ID" value="WUR02798.1"/>
    <property type="molecule type" value="Genomic_DNA"/>
</dbReference>
<evidence type="ECO:0000313" key="2">
    <source>
        <dbReference type="EMBL" id="WUR02798.1"/>
    </source>
</evidence>
<feature type="compositionally biased region" description="Basic residues" evidence="1">
    <location>
        <begin position="91"/>
        <end position="106"/>
    </location>
</feature>
<proteinExistence type="predicted"/>
<dbReference type="GeneID" id="90540615"/>
<reference evidence="2" key="1">
    <citation type="journal article" date="2024" name="BMC Genomics">
        <title>Functional annotation of a divergent genome using sequence and structure-based similarity.</title>
        <authorList>
            <person name="Svedberg D."/>
            <person name="Winiger R.R."/>
            <person name="Berg A."/>
            <person name="Sharma H."/>
            <person name="Tellgren-Roth C."/>
            <person name="Debrunner-Vossbrinck B.A."/>
            <person name="Vossbrinck C.R."/>
            <person name="Barandun J."/>
        </authorList>
    </citation>
    <scope>NUCLEOTIDE SEQUENCE</scope>
    <source>
        <strain evidence="2">Illinois isolate</strain>
    </source>
</reference>
<feature type="compositionally biased region" description="Basic and acidic residues" evidence="1">
    <location>
        <begin position="79"/>
        <end position="90"/>
    </location>
</feature>
<keyword evidence="3" id="KW-1185">Reference proteome</keyword>
<organism evidence="2 3">
    <name type="scientific">Vairimorpha necatrix</name>
    <dbReference type="NCBI Taxonomy" id="6039"/>
    <lineage>
        <taxon>Eukaryota</taxon>
        <taxon>Fungi</taxon>
        <taxon>Fungi incertae sedis</taxon>
        <taxon>Microsporidia</taxon>
        <taxon>Nosematidae</taxon>
        <taxon>Vairimorpha</taxon>
    </lineage>
</organism>
<feature type="region of interest" description="Disordered" evidence="1">
    <location>
        <begin position="75"/>
        <end position="111"/>
    </location>
</feature>
<protein>
    <submittedName>
        <fullName evidence="2">Uncharacterized protein</fullName>
    </submittedName>
</protein>
<dbReference type="AlphaFoldDB" id="A0AAX4JA42"/>
<dbReference type="KEGG" id="vnx:VNE69_03019"/>
<dbReference type="RefSeq" id="XP_065328943.1">
    <property type="nucleotide sequence ID" value="XM_065472871.1"/>
</dbReference>
<evidence type="ECO:0000313" key="3">
    <source>
        <dbReference type="Proteomes" id="UP001334084"/>
    </source>
</evidence>
<gene>
    <name evidence="2" type="ORF">VNE69_03019</name>
</gene>
<dbReference type="Proteomes" id="UP001334084">
    <property type="component" value="Chromosome 3"/>
</dbReference>
<name>A0AAX4JA42_9MICR</name>
<sequence>MEEIYSTDLEQITEEINKTQENQTSEILSTKLELLQIFYMCYTLYKENENPDILKNLIKITELLKKCKILENYTEENEEPSKRILEDLNKKRFKKQKGNNPRKKYKEKSEKLGEKCKKKFDGNIK</sequence>